<keyword evidence="15" id="KW-0175">Coiled coil</keyword>
<gene>
    <name evidence="19" type="ORF">BDA96_08G030600</name>
</gene>
<evidence type="ECO:0000256" key="15">
    <source>
        <dbReference type="SAM" id="Coils"/>
    </source>
</evidence>
<proteinExistence type="inferred from homology"/>
<feature type="region of interest" description="Disordered" evidence="16">
    <location>
        <begin position="39"/>
        <end position="180"/>
    </location>
</feature>
<feature type="compositionally biased region" description="Basic and acidic residues" evidence="16">
    <location>
        <begin position="84"/>
        <end position="95"/>
    </location>
</feature>
<feature type="domain" description="BZIP" evidence="18">
    <location>
        <begin position="176"/>
        <end position="236"/>
    </location>
</feature>
<evidence type="ECO:0000256" key="12">
    <source>
        <dbReference type="ARBA" id="ARBA00023230"/>
    </source>
</evidence>
<feature type="transmembrane region" description="Helical" evidence="17">
    <location>
        <begin position="294"/>
        <end position="316"/>
    </location>
</feature>
<keyword evidence="13" id="KW-0539">Nucleus</keyword>
<name>A0A921QGG7_SORBI</name>
<keyword evidence="12" id="KW-0834">Unfolded protein response</keyword>
<dbReference type="GO" id="GO:0034976">
    <property type="term" value="P:response to endoplasmic reticulum stress"/>
    <property type="evidence" value="ECO:0007669"/>
    <property type="project" value="UniProtKB-ARBA"/>
</dbReference>
<feature type="coiled-coil region" evidence="15">
    <location>
        <begin position="187"/>
        <end position="235"/>
    </location>
</feature>
<dbReference type="GO" id="GO:0006986">
    <property type="term" value="P:response to unfolded protein"/>
    <property type="evidence" value="ECO:0007669"/>
    <property type="project" value="UniProtKB-KW"/>
</dbReference>
<keyword evidence="10" id="KW-0804">Transcription</keyword>
<evidence type="ECO:0000256" key="1">
    <source>
        <dbReference type="ARBA" id="ARBA00004123"/>
    </source>
</evidence>
<keyword evidence="8" id="KW-0238">DNA-binding</keyword>
<evidence type="ECO:0000256" key="9">
    <source>
        <dbReference type="ARBA" id="ARBA00023136"/>
    </source>
</evidence>
<keyword evidence="4 17" id="KW-0812">Transmembrane</keyword>
<evidence type="ECO:0000256" key="8">
    <source>
        <dbReference type="ARBA" id="ARBA00023125"/>
    </source>
</evidence>
<feature type="non-terminal residue" evidence="19">
    <location>
        <position position="449"/>
    </location>
</feature>
<evidence type="ECO:0000313" key="19">
    <source>
        <dbReference type="EMBL" id="KAG0519945.1"/>
    </source>
</evidence>
<comment type="function">
    <text evidence="14">Transcription factor involved in endoplasmic reticulum (ER) stress response. Acts as a ER stress sensor and activates the transcription factor BZIP50 and the chaperone BIP1.</text>
</comment>
<dbReference type="SUPFAM" id="SSF57959">
    <property type="entry name" value="Leucine zipper domain"/>
    <property type="match status" value="1"/>
</dbReference>
<evidence type="ECO:0000256" key="5">
    <source>
        <dbReference type="ARBA" id="ARBA00022824"/>
    </source>
</evidence>
<dbReference type="SMART" id="SM00338">
    <property type="entry name" value="BRLZ"/>
    <property type="match status" value="1"/>
</dbReference>
<reference evidence="19" key="2">
    <citation type="submission" date="2020-10" db="EMBL/GenBank/DDBJ databases">
        <authorList>
            <person name="Cooper E.A."/>
            <person name="Brenton Z.W."/>
            <person name="Flinn B.S."/>
            <person name="Jenkins J."/>
            <person name="Shu S."/>
            <person name="Flowers D."/>
            <person name="Luo F."/>
            <person name="Wang Y."/>
            <person name="Xia P."/>
            <person name="Barry K."/>
            <person name="Daum C."/>
            <person name="Lipzen A."/>
            <person name="Yoshinaga Y."/>
            <person name="Schmutz J."/>
            <person name="Saski C."/>
            <person name="Vermerris W."/>
            <person name="Kresovich S."/>
        </authorList>
    </citation>
    <scope>NUCLEOTIDE SEQUENCE</scope>
</reference>
<keyword evidence="7" id="KW-0805">Transcription regulation</keyword>
<dbReference type="Gene3D" id="1.20.5.170">
    <property type="match status" value="1"/>
</dbReference>
<comment type="similarity">
    <text evidence="3">Belongs to the bZIP family.</text>
</comment>
<evidence type="ECO:0000256" key="16">
    <source>
        <dbReference type="SAM" id="MobiDB-lite"/>
    </source>
</evidence>
<evidence type="ECO:0000256" key="14">
    <source>
        <dbReference type="ARBA" id="ARBA00056763"/>
    </source>
</evidence>
<dbReference type="CDD" id="cd14704">
    <property type="entry name" value="bZIP_HY5-like"/>
    <property type="match status" value="1"/>
</dbReference>
<reference evidence="19" key="1">
    <citation type="journal article" date="2019" name="BMC Genomics">
        <title>A new reference genome for Sorghum bicolor reveals high levels of sequence similarity between sweet and grain genotypes: implications for the genetics of sugar metabolism.</title>
        <authorList>
            <person name="Cooper E.A."/>
            <person name="Brenton Z.W."/>
            <person name="Flinn B.S."/>
            <person name="Jenkins J."/>
            <person name="Shu S."/>
            <person name="Flowers D."/>
            <person name="Luo F."/>
            <person name="Wang Y."/>
            <person name="Xia P."/>
            <person name="Barry K."/>
            <person name="Daum C."/>
            <person name="Lipzen A."/>
            <person name="Yoshinaga Y."/>
            <person name="Schmutz J."/>
            <person name="Saski C."/>
            <person name="Vermerris W."/>
            <person name="Kresovich S."/>
        </authorList>
    </citation>
    <scope>NUCLEOTIDE SEQUENCE</scope>
</reference>
<evidence type="ECO:0000256" key="3">
    <source>
        <dbReference type="ARBA" id="ARBA00007163"/>
    </source>
</evidence>
<dbReference type="AlphaFoldDB" id="A0A921QGG7"/>
<evidence type="ECO:0000256" key="11">
    <source>
        <dbReference type="ARBA" id="ARBA00023180"/>
    </source>
</evidence>
<evidence type="ECO:0000256" key="2">
    <source>
        <dbReference type="ARBA" id="ARBA00004389"/>
    </source>
</evidence>
<evidence type="ECO:0000313" key="20">
    <source>
        <dbReference type="Proteomes" id="UP000807115"/>
    </source>
</evidence>
<feature type="compositionally biased region" description="Low complexity" evidence="16">
    <location>
        <begin position="53"/>
        <end position="77"/>
    </location>
</feature>
<evidence type="ECO:0000256" key="4">
    <source>
        <dbReference type="ARBA" id="ARBA00022692"/>
    </source>
</evidence>
<comment type="subcellular location">
    <subcellularLocation>
        <location evidence="2">Endoplasmic reticulum membrane</location>
        <topology evidence="2">Single-pass membrane protein</topology>
    </subcellularLocation>
    <subcellularLocation>
        <location evidence="1">Nucleus</location>
    </subcellularLocation>
</comment>
<dbReference type="InterPro" id="IPR004827">
    <property type="entry name" value="bZIP"/>
</dbReference>
<dbReference type="GO" id="GO:0005634">
    <property type="term" value="C:nucleus"/>
    <property type="evidence" value="ECO:0007669"/>
    <property type="project" value="UniProtKB-SubCell"/>
</dbReference>
<organism evidence="19 20">
    <name type="scientific">Sorghum bicolor</name>
    <name type="common">Sorghum</name>
    <name type="synonym">Sorghum vulgare</name>
    <dbReference type="NCBI Taxonomy" id="4558"/>
    <lineage>
        <taxon>Eukaryota</taxon>
        <taxon>Viridiplantae</taxon>
        <taxon>Streptophyta</taxon>
        <taxon>Embryophyta</taxon>
        <taxon>Tracheophyta</taxon>
        <taxon>Spermatophyta</taxon>
        <taxon>Magnoliopsida</taxon>
        <taxon>Liliopsida</taxon>
        <taxon>Poales</taxon>
        <taxon>Poaceae</taxon>
        <taxon>PACMAD clade</taxon>
        <taxon>Panicoideae</taxon>
        <taxon>Andropogonodae</taxon>
        <taxon>Andropogoneae</taxon>
        <taxon>Sorghinae</taxon>
        <taxon>Sorghum</taxon>
    </lineage>
</organism>
<dbReference type="PANTHER" id="PTHR47416:SF3">
    <property type="entry name" value="BZIP TRANSCRIPTION FACTOR 17-RELATED"/>
    <property type="match status" value="1"/>
</dbReference>
<evidence type="ECO:0000256" key="10">
    <source>
        <dbReference type="ARBA" id="ARBA00023163"/>
    </source>
</evidence>
<evidence type="ECO:0000259" key="18">
    <source>
        <dbReference type="PROSITE" id="PS50217"/>
    </source>
</evidence>
<keyword evidence="9 17" id="KW-0472">Membrane</keyword>
<dbReference type="PROSITE" id="PS50217">
    <property type="entry name" value="BZIP"/>
    <property type="match status" value="1"/>
</dbReference>
<evidence type="ECO:0000256" key="7">
    <source>
        <dbReference type="ARBA" id="ARBA00023015"/>
    </source>
</evidence>
<accession>A0A921QGG7</accession>
<dbReference type="GO" id="GO:0003677">
    <property type="term" value="F:DNA binding"/>
    <property type="evidence" value="ECO:0007669"/>
    <property type="project" value="UniProtKB-KW"/>
</dbReference>
<dbReference type="GO" id="GO:0005789">
    <property type="term" value="C:endoplasmic reticulum membrane"/>
    <property type="evidence" value="ECO:0007669"/>
    <property type="project" value="UniProtKB-SubCell"/>
</dbReference>
<dbReference type="GO" id="GO:0003700">
    <property type="term" value="F:DNA-binding transcription factor activity"/>
    <property type="evidence" value="ECO:0007669"/>
    <property type="project" value="InterPro"/>
</dbReference>
<dbReference type="PANTHER" id="PTHR47416">
    <property type="entry name" value="BASIC-LEUCINE ZIPPER TRANSCRIPTION FACTOR F-RELATED"/>
    <property type="match status" value="1"/>
</dbReference>
<evidence type="ECO:0000256" key="13">
    <source>
        <dbReference type="ARBA" id="ARBA00023242"/>
    </source>
</evidence>
<dbReference type="InterPro" id="IPR046347">
    <property type="entry name" value="bZIP_sf"/>
</dbReference>
<protein>
    <recommendedName>
        <fullName evidence="18">BZIP domain-containing protein</fullName>
    </recommendedName>
</protein>
<evidence type="ECO:0000256" key="17">
    <source>
        <dbReference type="SAM" id="Phobius"/>
    </source>
</evidence>
<sequence>SFWDRRAYLPFLHEFTGDEGCDGLDFDLPVDFSIDDFLLRSPDRGDDGDDSGEGSAAGSGPTASSSASPATSGANSAVANAGVHEVKHEDSDEGRSGAAPNWSLKRKQASPRGAISDVTVFSKASPGGAISDGAKCRRSGDGELSPSASASASASASRAVAEDSDERCAGGEEEEDKRRTARLMRNRESAQLSRQRKKRYVEELEEKVKSMHSVINDLNSKISFIAAENATLRQKLGGAGVSSPPPGVYPPPPLPGIHFPWVPGYAMRPHGSHVPLVPIPRLKPHKSKTKTKKVASISLLGLLFVALVFGAFVPGFNHSLGMRGMSDNMMFGNFGHSDARVFSVTNHGKGPKGGLNSSDVISTDPGMITGHADGAGQKHRAANNSSEILPALFEKAVAHKASNGQSVKDRKEISVAIARYLSPPGMDLNSKETLPPDAPLPQWFREGME</sequence>
<dbReference type="Proteomes" id="UP000807115">
    <property type="component" value="Chromosome 8"/>
</dbReference>
<keyword evidence="11" id="KW-0325">Glycoprotein</keyword>
<comment type="caution">
    <text evidence="19">The sequence shown here is derived from an EMBL/GenBank/DDBJ whole genome shotgun (WGS) entry which is preliminary data.</text>
</comment>
<feature type="non-terminal residue" evidence="19">
    <location>
        <position position="1"/>
    </location>
</feature>
<dbReference type="EMBL" id="CM027687">
    <property type="protein sequence ID" value="KAG0519945.1"/>
    <property type="molecule type" value="Genomic_DNA"/>
</dbReference>
<dbReference type="FunFam" id="1.20.5.170:FF:000085">
    <property type="entry name" value="bZIP transcription factor 49"/>
    <property type="match status" value="1"/>
</dbReference>
<feature type="compositionally biased region" description="Low complexity" evidence="16">
    <location>
        <begin position="145"/>
        <end position="159"/>
    </location>
</feature>
<keyword evidence="6 17" id="KW-1133">Transmembrane helix</keyword>
<dbReference type="Pfam" id="PF00170">
    <property type="entry name" value="bZIP_1"/>
    <property type="match status" value="1"/>
</dbReference>
<evidence type="ECO:0000256" key="6">
    <source>
        <dbReference type="ARBA" id="ARBA00022989"/>
    </source>
</evidence>
<keyword evidence="5" id="KW-0256">Endoplasmic reticulum</keyword>